<dbReference type="eggNOG" id="KOG0032">
    <property type="taxonomic scope" value="Eukaryota"/>
</dbReference>
<dbReference type="EMBL" id="GL832986">
    <property type="protein sequence ID" value="EGD79546.1"/>
    <property type="molecule type" value="Genomic_DNA"/>
</dbReference>
<dbReference type="KEGG" id="sre:PTSG_10114"/>
<dbReference type="RefSeq" id="XP_004989027.1">
    <property type="nucleotide sequence ID" value="XM_004988970.1"/>
</dbReference>
<evidence type="ECO:0000313" key="4">
    <source>
        <dbReference type="EMBL" id="EGD79546.1"/>
    </source>
</evidence>
<dbReference type="GeneID" id="16069569"/>
<dbReference type="Gene3D" id="1.10.510.10">
    <property type="entry name" value="Transferase(Phosphotransferase) domain 1"/>
    <property type="match status" value="1"/>
</dbReference>
<dbReference type="SMART" id="SM00015">
    <property type="entry name" value="IQ"/>
    <property type="match status" value="1"/>
</dbReference>
<feature type="domain" description="Protein kinase" evidence="3">
    <location>
        <begin position="185"/>
        <end position="444"/>
    </location>
</feature>
<dbReference type="InterPro" id="IPR011009">
    <property type="entry name" value="Kinase-like_dom_sf"/>
</dbReference>
<dbReference type="OMA" id="ENIMCHR"/>
<keyword evidence="2" id="KW-0067">ATP-binding</keyword>
<dbReference type="GO" id="GO:0005524">
    <property type="term" value="F:ATP binding"/>
    <property type="evidence" value="ECO:0007669"/>
    <property type="project" value="UniProtKB-KW"/>
</dbReference>
<proteinExistence type="predicted"/>
<keyword evidence="5" id="KW-1185">Reference proteome</keyword>
<dbReference type="FunFam" id="1.10.510.10:FF:000571">
    <property type="entry name" value="Maternal embryonic leucine zipper kinase"/>
    <property type="match status" value="1"/>
</dbReference>
<dbReference type="GO" id="GO:0004672">
    <property type="term" value="F:protein kinase activity"/>
    <property type="evidence" value="ECO:0007669"/>
    <property type="project" value="InterPro"/>
</dbReference>
<dbReference type="OrthoDB" id="1738954at2759"/>
<protein>
    <submittedName>
        <fullName evidence="4">Camk/dcamkl protein kinase</fullName>
    </submittedName>
</protein>
<dbReference type="Gene3D" id="3.30.200.20">
    <property type="entry name" value="Phosphorylase Kinase, domain 1"/>
    <property type="match status" value="1"/>
</dbReference>
<dbReference type="PROSITE" id="PS50011">
    <property type="entry name" value="PROTEIN_KINASE_DOM"/>
    <property type="match status" value="1"/>
</dbReference>
<gene>
    <name evidence="4" type="ORF">PTSG_10114</name>
</gene>
<dbReference type="InterPro" id="IPR000719">
    <property type="entry name" value="Prot_kinase_dom"/>
</dbReference>
<dbReference type="Pfam" id="PF00612">
    <property type="entry name" value="IQ"/>
    <property type="match status" value="1"/>
</dbReference>
<dbReference type="FunFam" id="3.30.200.20:FF:000042">
    <property type="entry name" value="Aurora kinase A"/>
    <property type="match status" value="1"/>
</dbReference>
<dbReference type="Gene3D" id="1.20.5.190">
    <property type="match status" value="1"/>
</dbReference>
<organism evidence="5">
    <name type="scientific">Salpingoeca rosetta (strain ATCC 50818 / BSB-021)</name>
    <dbReference type="NCBI Taxonomy" id="946362"/>
    <lineage>
        <taxon>Eukaryota</taxon>
        <taxon>Choanoflagellata</taxon>
        <taxon>Craspedida</taxon>
        <taxon>Salpingoecidae</taxon>
        <taxon>Salpingoeca</taxon>
    </lineage>
</organism>
<evidence type="ECO:0000256" key="2">
    <source>
        <dbReference type="ARBA" id="ARBA00022840"/>
    </source>
</evidence>
<keyword evidence="4" id="KW-0808">Transferase</keyword>
<dbReference type="CDD" id="cd05117">
    <property type="entry name" value="STKc_CAMK"/>
    <property type="match status" value="1"/>
</dbReference>
<dbReference type="InterPro" id="IPR000048">
    <property type="entry name" value="IQ_motif_EF-hand-BS"/>
</dbReference>
<reference evidence="4" key="1">
    <citation type="submission" date="2009-08" db="EMBL/GenBank/DDBJ databases">
        <title>Annotation of Salpingoeca rosetta.</title>
        <authorList>
            <consortium name="The Broad Institute Genome Sequencing Platform"/>
            <person name="Russ C."/>
            <person name="Cuomo C."/>
            <person name="Burger G."/>
            <person name="Gray M.W."/>
            <person name="Holland P.W.H."/>
            <person name="King N."/>
            <person name="Lang F.B.F."/>
            <person name="Roger A.J."/>
            <person name="Ruiz-Trillo I."/>
            <person name="Young S.K."/>
            <person name="Zeng Q."/>
            <person name="Gargeya S."/>
            <person name="Alvarado L."/>
            <person name="Berlin A."/>
            <person name="Chapman S.B."/>
            <person name="Chen Z."/>
            <person name="Freedman E."/>
            <person name="Gellesch M."/>
            <person name="Goldberg J."/>
            <person name="Griggs A."/>
            <person name="Gujja S."/>
            <person name="Heilman E."/>
            <person name="Heiman D."/>
            <person name="Howarth C."/>
            <person name="Mehta T."/>
            <person name="Neiman D."/>
            <person name="Pearson M."/>
            <person name="Roberts A."/>
            <person name="Saif S."/>
            <person name="Shea T."/>
            <person name="Shenoy N."/>
            <person name="Sisk P."/>
            <person name="Stolte C."/>
            <person name="Sykes S."/>
            <person name="White J."/>
            <person name="Yandava C."/>
            <person name="Haas B."/>
            <person name="Nusbaum C."/>
            <person name="Birren B."/>
        </authorList>
    </citation>
    <scope>NUCLEOTIDE SEQUENCE [LARGE SCALE GENOMIC DNA]</scope>
    <source>
        <strain evidence="4">ATCC 50818</strain>
    </source>
</reference>
<dbReference type="InParanoid" id="F2UPJ1"/>
<dbReference type="PANTHER" id="PTHR24347">
    <property type="entry name" value="SERINE/THREONINE-PROTEIN KINASE"/>
    <property type="match status" value="1"/>
</dbReference>
<sequence length="560" mass="62121">MTRASAGSVSSSSSPQLFRPLSAEAVAETGGATGALEQASAGLATATAGVVRAASTQHIPAAGHHPVGGGQVRSASVDTVPLQTYTLKPQPLSSRRRESFFTPELNVSMEDLLHARKFAAVVIQSHWRGFSARRKLQRDTGRSFHRAPNPDFVMRTRAMRAREALPDCMFLDGKVCEEDEVLGEFEMMNRLGDGNFADVVKCRRRSTRTVHAAKIIPKYRVYRPETRALMKSELSVLQIVNHGNIIHMHDAYETRTHVYLILEFVNSGDLFDMIVKAGHFSEADARAVMYDMCSALQYLHARRIIHRDIKPENIMCHRRPDGGQVMKLVDFGLATKVTGPLFDVCGSPTYMAPEIALRSSHGYNVEADLWSLGVVMFVMFTGFPPFNIPLNYDKITSAHYGEPDLTSEEWVDVTEQAKELITLLLQRNPDKRTSANRLLRLEWFKRETRALAARRRQSVILNLQQFRPESRRSSRVSIATISTAANPSSPEPPTPTITTTPADELWSLAASSNTIGSSDTALPSPQLLMNLSNRSQIAGVLAQLSEMEAIDDDHEGEFAF</sequence>
<keyword evidence="1" id="KW-0547">Nucleotide-binding</keyword>
<dbReference type="SMART" id="SM00220">
    <property type="entry name" value="S_TKc"/>
    <property type="match status" value="1"/>
</dbReference>
<dbReference type="InterPro" id="IPR008271">
    <property type="entry name" value="Ser/Thr_kinase_AS"/>
</dbReference>
<dbReference type="PROSITE" id="PS00108">
    <property type="entry name" value="PROTEIN_KINASE_ST"/>
    <property type="match status" value="1"/>
</dbReference>
<name>F2UPJ1_SALR5</name>
<dbReference type="STRING" id="946362.F2UPJ1"/>
<evidence type="ECO:0000313" key="5">
    <source>
        <dbReference type="Proteomes" id="UP000007799"/>
    </source>
</evidence>
<dbReference type="SUPFAM" id="SSF56112">
    <property type="entry name" value="Protein kinase-like (PK-like)"/>
    <property type="match status" value="1"/>
</dbReference>
<dbReference type="Proteomes" id="UP000007799">
    <property type="component" value="Unassembled WGS sequence"/>
</dbReference>
<evidence type="ECO:0000256" key="1">
    <source>
        <dbReference type="ARBA" id="ARBA00022741"/>
    </source>
</evidence>
<dbReference type="AlphaFoldDB" id="F2UPJ1"/>
<evidence type="ECO:0000259" key="3">
    <source>
        <dbReference type="PROSITE" id="PS50011"/>
    </source>
</evidence>
<dbReference type="Pfam" id="PF00069">
    <property type="entry name" value="Pkinase"/>
    <property type="match status" value="1"/>
</dbReference>
<dbReference type="PROSITE" id="PS50096">
    <property type="entry name" value="IQ"/>
    <property type="match status" value="1"/>
</dbReference>
<accession>F2UPJ1</accession>
<keyword evidence="4" id="KW-0418">Kinase</keyword>
<dbReference type="CDD" id="cd23767">
    <property type="entry name" value="IQCD"/>
    <property type="match status" value="1"/>
</dbReference>